<dbReference type="AlphaFoldDB" id="A0A518BNZ1"/>
<accession>A0A518BNZ1</accession>
<dbReference type="KEGG" id="pbap:Pla133_38010"/>
<evidence type="ECO:0008006" key="3">
    <source>
        <dbReference type="Google" id="ProtNLM"/>
    </source>
</evidence>
<name>A0A518BNZ1_9BACT</name>
<sequence length="295" mass="31096">MNPLSILGLGALTGGLAAAGVVLVLRPSPVVESSSPDESVLALRAIEQRLGAMESAQAERDAAFASLEARVDMRLASAARQVVPVATAGPASADEPAAGLAPPAVAVDSEAAVDALMAQILAANFGDVETAELWKRAIDEGLIDELVARFEARAAADPDNPDAQVELGGAYIQKIQEVGNSPLAGVWATKADGAFDRALELDEDHWGARMSKAVSLSFWPPIFGKQAEAVNQFEVLIDKQKQMPLDPSHEQPYLLLGNLYWQRGDSAKALAIWEEGLGFFPGSKDLSGALANHHD</sequence>
<keyword evidence="2" id="KW-1185">Reference proteome</keyword>
<reference evidence="1 2" key="1">
    <citation type="submission" date="2019-02" db="EMBL/GenBank/DDBJ databases">
        <title>Deep-cultivation of Planctomycetes and their phenomic and genomic characterization uncovers novel biology.</title>
        <authorList>
            <person name="Wiegand S."/>
            <person name="Jogler M."/>
            <person name="Boedeker C."/>
            <person name="Pinto D."/>
            <person name="Vollmers J."/>
            <person name="Rivas-Marin E."/>
            <person name="Kohn T."/>
            <person name="Peeters S.H."/>
            <person name="Heuer A."/>
            <person name="Rast P."/>
            <person name="Oberbeckmann S."/>
            <person name="Bunk B."/>
            <person name="Jeske O."/>
            <person name="Meyerdierks A."/>
            <person name="Storesund J.E."/>
            <person name="Kallscheuer N."/>
            <person name="Luecker S."/>
            <person name="Lage O.M."/>
            <person name="Pohl T."/>
            <person name="Merkel B.J."/>
            <person name="Hornburger P."/>
            <person name="Mueller R.-W."/>
            <person name="Bruemmer F."/>
            <person name="Labrenz M."/>
            <person name="Spormann A.M."/>
            <person name="Op den Camp H."/>
            <person name="Overmann J."/>
            <person name="Amann R."/>
            <person name="Jetten M.S.M."/>
            <person name="Mascher T."/>
            <person name="Medema M.H."/>
            <person name="Devos D.P."/>
            <person name="Kaster A.-K."/>
            <person name="Ovreas L."/>
            <person name="Rohde M."/>
            <person name="Galperin M.Y."/>
            <person name="Jogler C."/>
        </authorList>
    </citation>
    <scope>NUCLEOTIDE SEQUENCE [LARGE SCALE GENOMIC DNA]</scope>
    <source>
        <strain evidence="1 2">Pla133</strain>
    </source>
</reference>
<evidence type="ECO:0000313" key="2">
    <source>
        <dbReference type="Proteomes" id="UP000316921"/>
    </source>
</evidence>
<organism evidence="1 2">
    <name type="scientific">Engelhardtia mirabilis</name>
    <dbReference type="NCBI Taxonomy" id="2528011"/>
    <lineage>
        <taxon>Bacteria</taxon>
        <taxon>Pseudomonadati</taxon>
        <taxon>Planctomycetota</taxon>
        <taxon>Planctomycetia</taxon>
        <taxon>Planctomycetia incertae sedis</taxon>
        <taxon>Engelhardtia</taxon>
    </lineage>
</organism>
<dbReference type="SUPFAM" id="SSF48452">
    <property type="entry name" value="TPR-like"/>
    <property type="match status" value="1"/>
</dbReference>
<dbReference type="Proteomes" id="UP000316921">
    <property type="component" value="Chromosome"/>
</dbReference>
<protein>
    <recommendedName>
        <fullName evidence="3">Tetratricopeptide repeat protein</fullName>
    </recommendedName>
</protein>
<dbReference type="EMBL" id="CP036287">
    <property type="protein sequence ID" value="QDU68698.1"/>
    <property type="molecule type" value="Genomic_DNA"/>
</dbReference>
<proteinExistence type="predicted"/>
<gene>
    <name evidence="1" type="ORF">Pla133_38010</name>
</gene>
<evidence type="ECO:0000313" key="1">
    <source>
        <dbReference type="EMBL" id="QDU68698.1"/>
    </source>
</evidence>
<dbReference type="Gene3D" id="1.25.40.10">
    <property type="entry name" value="Tetratricopeptide repeat domain"/>
    <property type="match status" value="1"/>
</dbReference>
<dbReference type="RefSeq" id="WP_145067930.1">
    <property type="nucleotide sequence ID" value="NZ_CP036287.1"/>
</dbReference>
<dbReference type="InterPro" id="IPR011990">
    <property type="entry name" value="TPR-like_helical_dom_sf"/>
</dbReference>